<feature type="region of interest" description="Disordered" evidence="1">
    <location>
        <begin position="32"/>
        <end position="59"/>
    </location>
</feature>
<comment type="caution">
    <text evidence="2">The sequence shown here is derived from an EMBL/GenBank/DDBJ whole genome shotgun (WGS) entry which is preliminary data.</text>
</comment>
<evidence type="ECO:0000313" key="2">
    <source>
        <dbReference type="EMBL" id="KAK9142745.1"/>
    </source>
</evidence>
<reference evidence="2 3" key="1">
    <citation type="submission" date="2024-01" db="EMBL/GenBank/DDBJ databases">
        <title>Genome assemblies of Stephania.</title>
        <authorList>
            <person name="Yang L."/>
        </authorList>
    </citation>
    <scope>NUCLEOTIDE SEQUENCE [LARGE SCALE GENOMIC DNA]</scope>
    <source>
        <strain evidence="2">YNDBR</strain>
        <tissue evidence="2">Leaf</tissue>
    </source>
</reference>
<dbReference type="AlphaFoldDB" id="A0AAP0JZY3"/>
<name>A0AAP0JZY3_9MAGN</name>
<sequence>MGMGMEMGSPSPTLPICIPSIQERDFARSMTFLKKNPRSGTEMEVSDPGGRLSGDGDDATTIVVDRSFTKEIR</sequence>
<evidence type="ECO:0000313" key="3">
    <source>
        <dbReference type="Proteomes" id="UP001420932"/>
    </source>
</evidence>
<evidence type="ECO:0000256" key="1">
    <source>
        <dbReference type="SAM" id="MobiDB-lite"/>
    </source>
</evidence>
<dbReference type="EMBL" id="JBBNAF010000005">
    <property type="protein sequence ID" value="KAK9142745.1"/>
    <property type="molecule type" value="Genomic_DNA"/>
</dbReference>
<proteinExistence type="predicted"/>
<protein>
    <submittedName>
        <fullName evidence="2">Uncharacterized protein</fullName>
    </submittedName>
</protein>
<accession>A0AAP0JZY3</accession>
<organism evidence="2 3">
    <name type="scientific">Stephania yunnanensis</name>
    <dbReference type="NCBI Taxonomy" id="152371"/>
    <lineage>
        <taxon>Eukaryota</taxon>
        <taxon>Viridiplantae</taxon>
        <taxon>Streptophyta</taxon>
        <taxon>Embryophyta</taxon>
        <taxon>Tracheophyta</taxon>
        <taxon>Spermatophyta</taxon>
        <taxon>Magnoliopsida</taxon>
        <taxon>Ranunculales</taxon>
        <taxon>Menispermaceae</taxon>
        <taxon>Menispermoideae</taxon>
        <taxon>Cissampelideae</taxon>
        <taxon>Stephania</taxon>
    </lineage>
</organism>
<keyword evidence="3" id="KW-1185">Reference proteome</keyword>
<gene>
    <name evidence="2" type="ORF">Syun_012145</name>
</gene>
<dbReference type="Proteomes" id="UP001420932">
    <property type="component" value="Unassembled WGS sequence"/>
</dbReference>